<dbReference type="RefSeq" id="WP_202952589.1">
    <property type="nucleotide sequence ID" value="NZ_JAPCID010000031.1"/>
</dbReference>
<accession>A0ABT4RN16</accession>
<comment type="function">
    <text evidence="8">Uptake of L-lactate across the membrane. Can also transport D-lactate and glycolate.</text>
</comment>
<dbReference type="Proteomes" id="UP001147700">
    <property type="component" value="Unassembled WGS sequence"/>
</dbReference>
<reference evidence="9" key="1">
    <citation type="submission" date="2022-10" db="EMBL/GenBank/DDBJ databases">
        <title>The WGS of Solirubrobacter sp. CPCC 204708.</title>
        <authorList>
            <person name="Jiang Z."/>
        </authorList>
    </citation>
    <scope>NUCLEOTIDE SEQUENCE</scope>
    <source>
        <strain evidence="9">CPCC 204708</strain>
    </source>
</reference>
<feature type="transmembrane region" description="Helical" evidence="8">
    <location>
        <begin position="251"/>
        <end position="268"/>
    </location>
</feature>
<keyword evidence="3 8" id="KW-0813">Transport</keyword>
<evidence type="ECO:0000256" key="7">
    <source>
        <dbReference type="ARBA" id="ARBA00023136"/>
    </source>
</evidence>
<comment type="caution">
    <text evidence="9">The sequence shown here is derived from an EMBL/GenBank/DDBJ whole genome shotgun (WGS) entry which is preliminary data.</text>
</comment>
<evidence type="ECO:0000313" key="10">
    <source>
        <dbReference type="Proteomes" id="UP001147700"/>
    </source>
</evidence>
<comment type="similarity">
    <text evidence="2 8">Belongs to the lactate permease family.</text>
</comment>
<evidence type="ECO:0000256" key="3">
    <source>
        <dbReference type="ARBA" id="ARBA00022448"/>
    </source>
</evidence>
<keyword evidence="6 8" id="KW-1133">Transmembrane helix</keyword>
<keyword evidence="7 8" id="KW-0472">Membrane</keyword>
<evidence type="ECO:0000256" key="5">
    <source>
        <dbReference type="ARBA" id="ARBA00022692"/>
    </source>
</evidence>
<evidence type="ECO:0000256" key="4">
    <source>
        <dbReference type="ARBA" id="ARBA00022475"/>
    </source>
</evidence>
<dbReference type="Pfam" id="PF02652">
    <property type="entry name" value="Lactate_perm"/>
    <property type="match status" value="1"/>
</dbReference>
<feature type="transmembrane region" description="Helical" evidence="8">
    <location>
        <begin position="370"/>
        <end position="391"/>
    </location>
</feature>
<dbReference type="EMBL" id="JAPCID010000031">
    <property type="protein sequence ID" value="MDA0139907.1"/>
    <property type="molecule type" value="Genomic_DNA"/>
</dbReference>
<keyword evidence="5 8" id="KW-0812">Transmembrane</keyword>
<dbReference type="NCBIfam" id="TIGR00795">
    <property type="entry name" value="lctP"/>
    <property type="match status" value="1"/>
</dbReference>
<dbReference type="PANTHER" id="PTHR30003:SF0">
    <property type="entry name" value="GLYCOLATE PERMEASE GLCA-RELATED"/>
    <property type="match status" value="1"/>
</dbReference>
<feature type="transmembrane region" description="Helical" evidence="8">
    <location>
        <begin position="12"/>
        <end position="34"/>
    </location>
</feature>
<dbReference type="InterPro" id="IPR003804">
    <property type="entry name" value="Lactate_perm"/>
</dbReference>
<evidence type="ECO:0000256" key="2">
    <source>
        <dbReference type="ARBA" id="ARBA00010100"/>
    </source>
</evidence>
<keyword evidence="4 8" id="KW-1003">Cell membrane</keyword>
<feature type="transmembrane region" description="Helical" evidence="8">
    <location>
        <begin position="40"/>
        <end position="59"/>
    </location>
</feature>
<keyword evidence="10" id="KW-1185">Reference proteome</keyword>
<evidence type="ECO:0000256" key="8">
    <source>
        <dbReference type="RuleBase" id="RU365092"/>
    </source>
</evidence>
<feature type="transmembrane region" description="Helical" evidence="8">
    <location>
        <begin position="197"/>
        <end position="214"/>
    </location>
</feature>
<protein>
    <recommendedName>
        <fullName evidence="8">L-lactate permease</fullName>
    </recommendedName>
</protein>
<feature type="transmembrane region" description="Helical" evidence="8">
    <location>
        <begin position="318"/>
        <end position="336"/>
    </location>
</feature>
<gene>
    <name evidence="9" type="ORF">OJ962_20560</name>
</gene>
<feature type="transmembrane region" description="Helical" evidence="8">
    <location>
        <begin position="155"/>
        <end position="177"/>
    </location>
</feature>
<dbReference type="PANTHER" id="PTHR30003">
    <property type="entry name" value="L-LACTATE PERMEASE"/>
    <property type="match status" value="1"/>
</dbReference>
<feature type="transmembrane region" description="Helical" evidence="8">
    <location>
        <begin position="221"/>
        <end position="239"/>
    </location>
</feature>
<feature type="transmembrane region" description="Helical" evidence="8">
    <location>
        <begin position="435"/>
        <end position="460"/>
    </location>
</feature>
<name>A0ABT4RN16_9ACTN</name>
<feature type="transmembrane region" description="Helical" evidence="8">
    <location>
        <begin position="71"/>
        <end position="90"/>
    </location>
</feature>
<evidence type="ECO:0000256" key="1">
    <source>
        <dbReference type="ARBA" id="ARBA00004651"/>
    </source>
</evidence>
<sequence length="556" mass="57491">MYKQVLDPVGGSLAASALVAMLPLATLFVLLGGLKLKAHIAGLAALVVAMILAIAVWGMPFGTTVAVATEGAAFGLFPIIWIIWNAIWIYNMTVETGHFAVLRRSFGSISDDQRIQAIIIAFCFGALLEALAGFGTPVAITAVMLIAVGFSPMKAAAIALVANTAPVAFGAIATPIVTLAELTDIPKEDLGAMVGRQTPLLALFVPLILVGMVDGWRGVRAVWPAALVGGVTFAVGQFVSSNFISVELTDIIGALLSVGAMVLFLRVWQPGDPLLVEEGGGGRPAMAGAAEHDAAHEAAVRRREGHGKDSTADIVKAYAPYLIIIVVFAIAQWGPIKDFLAKGATEFTWPGTGDIQTAEGEAPSATTYKFGWLAAAGTLLLVSGLITMAVLKVKPGAALRAYGAMLNQLKWATLTVMAVLALAYVMNLSAQTLSIGNWIAGAGGVLAFLSAIIGWIGVAVTGSDTSANSLFGVLQVTAAKEAGLDPTLLASANSSGGVLGKMISPQNLAIGAAAVGLDGEEGELFRRVVGWSLALLLIMCVLVYLQSTAVLSWMVV</sequence>
<comment type="subcellular location">
    <subcellularLocation>
        <location evidence="1 8">Cell membrane</location>
        <topology evidence="1 8">Multi-pass membrane protein</topology>
    </subcellularLocation>
</comment>
<feature type="transmembrane region" description="Helical" evidence="8">
    <location>
        <begin position="115"/>
        <end position="148"/>
    </location>
</feature>
<evidence type="ECO:0000256" key="6">
    <source>
        <dbReference type="ARBA" id="ARBA00022989"/>
    </source>
</evidence>
<feature type="transmembrane region" description="Helical" evidence="8">
    <location>
        <begin position="411"/>
        <end position="429"/>
    </location>
</feature>
<evidence type="ECO:0000313" key="9">
    <source>
        <dbReference type="EMBL" id="MDA0139907.1"/>
    </source>
</evidence>
<feature type="transmembrane region" description="Helical" evidence="8">
    <location>
        <begin position="533"/>
        <end position="555"/>
    </location>
</feature>
<proteinExistence type="inferred from homology"/>
<organism evidence="9 10">
    <name type="scientific">Solirubrobacter deserti</name>
    <dbReference type="NCBI Taxonomy" id="2282478"/>
    <lineage>
        <taxon>Bacteria</taxon>
        <taxon>Bacillati</taxon>
        <taxon>Actinomycetota</taxon>
        <taxon>Thermoleophilia</taxon>
        <taxon>Solirubrobacterales</taxon>
        <taxon>Solirubrobacteraceae</taxon>
        <taxon>Solirubrobacter</taxon>
    </lineage>
</organism>